<dbReference type="AlphaFoldDB" id="A0A2T3L7W1"/>
<dbReference type="InterPro" id="IPR029044">
    <property type="entry name" value="Nucleotide-diphossugar_trans"/>
</dbReference>
<name>A0A2T3L7W1_9GAMM</name>
<evidence type="ECO:0000313" key="2">
    <source>
        <dbReference type="EMBL" id="PSV46781.1"/>
    </source>
</evidence>
<reference evidence="2 3" key="1">
    <citation type="submission" date="2018-03" db="EMBL/GenBank/DDBJ databases">
        <title>Whole genome sequencing of Histamine producing bacteria.</title>
        <authorList>
            <person name="Butler K."/>
        </authorList>
    </citation>
    <scope>NUCLEOTIDE SEQUENCE [LARGE SCALE GENOMIC DNA]</scope>
    <source>
        <strain evidence="2 3">ATCC 19614</strain>
    </source>
</reference>
<sequence length="253" mass="29415">MYIMIIDNELVSIIMPAHNASKHIMESIDSVLAQTYVHWELVIINDRSVDKTLDIIEKYSLIDERVKFFSNTLDQGGAYLARNIGLKKASGKFIAFLDSDDRWHPRKLEVQLSEMQRLGYHACHTSYVRVSDTGSIINSVQCKRHVTYKDQLKTNHIPNLTGLYNREVLGTILQKNIGHEDYDMWLVILSMVPSLGIKEKLAYYRVADGSLSSNKFKSAMWHYKILHSQGSISFLYKQYYFLFYIYFALLKRL</sequence>
<dbReference type="EMBL" id="PYOC01000004">
    <property type="protein sequence ID" value="PSV46781.1"/>
    <property type="molecule type" value="Genomic_DNA"/>
</dbReference>
<dbReference type="PANTHER" id="PTHR22916">
    <property type="entry name" value="GLYCOSYLTRANSFERASE"/>
    <property type="match status" value="1"/>
</dbReference>
<dbReference type="Pfam" id="PF00535">
    <property type="entry name" value="Glycos_transf_2"/>
    <property type="match status" value="1"/>
</dbReference>
<feature type="domain" description="Glycosyltransferase 2-like" evidence="1">
    <location>
        <begin position="12"/>
        <end position="157"/>
    </location>
</feature>
<protein>
    <submittedName>
        <fullName evidence="2">Glycosyltransferase family 2 protein</fullName>
    </submittedName>
</protein>
<comment type="caution">
    <text evidence="2">The sequence shown here is derived from an EMBL/GenBank/DDBJ whole genome shotgun (WGS) entry which is preliminary data.</text>
</comment>
<keyword evidence="3" id="KW-1185">Reference proteome</keyword>
<evidence type="ECO:0000313" key="3">
    <source>
        <dbReference type="Proteomes" id="UP000241803"/>
    </source>
</evidence>
<dbReference type="Proteomes" id="UP000241803">
    <property type="component" value="Unassembled WGS sequence"/>
</dbReference>
<dbReference type="PANTHER" id="PTHR22916:SF3">
    <property type="entry name" value="UDP-GLCNAC:BETAGAL BETA-1,3-N-ACETYLGLUCOSAMINYLTRANSFERASE-LIKE PROTEIN 1"/>
    <property type="match status" value="1"/>
</dbReference>
<accession>A0A2T3L7W1</accession>
<dbReference type="SUPFAM" id="SSF53448">
    <property type="entry name" value="Nucleotide-diphospho-sugar transferases"/>
    <property type="match status" value="1"/>
</dbReference>
<organism evidence="2 3">
    <name type="scientific">Photobacterium indicum</name>
    <dbReference type="NCBI Taxonomy" id="81447"/>
    <lineage>
        <taxon>Bacteria</taxon>
        <taxon>Pseudomonadati</taxon>
        <taxon>Pseudomonadota</taxon>
        <taxon>Gammaproteobacteria</taxon>
        <taxon>Vibrionales</taxon>
        <taxon>Vibrionaceae</taxon>
        <taxon>Photobacterium</taxon>
    </lineage>
</organism>
<evidence type="ECO:0000259" key="1">
    <source>
        <dbReference type="Pfam" id="PF00535"/>
    </source>
</evidence>
<keyword evidence="2" id="KW-0808">Transferase</keyword>
<dbReference type="Gene3D" id="3.90.550.10">
    <property type="entry name" value="Spore Coat Polysaccharide Biosynthesis Protein SpsA, Chain A"/>
    <property type="match status" value="1"/>
</dbReference>
<dbReference type="GO" id="GO:0016758">
    <property type="term" value="F:hexosyltransferase activity"/>
    <property type="evidence" value="ECO:0007669"/>
    <property type="project" value="UniProtKB-ARBA"/>
</dbReference>
<gene>
    <name evidence="2" type="ORF">C9J47_13395</name>
</gene>
<proteinExistence type="predicted"/>
<dbReference type="InterPro" id="IPR001173">
    <property type="entry name" value="Glyco_trans_2-like"/>
</dbReference>
<dbReference type="CDD" id="cd00761">
    <property type="entry name" value="Glyco_tranf_GTA_type"/>
    <property type="match status" value="1"/>
</dbReference>